<accession>A0AAE4L046</accession>
<protein>
    <submittedName>
        <fullName evidence="1">Uncharacterized protein</fullName>
    </submittedName>
</protein>
<dbReference type="Proteomes" id="UP001181239">
    <property type="component" value="Unassembled WGS sequence"/>
</dbReference>
<evidence type="ECO:0000313" key="1">
    <source>
        <dbReference type="EMBL" id="MDU0241761.1"/>
    </source>
</evidence>
<gene>
    <name evidence="1" type="ORF">RVH43_14275</name>
</gene>
<name>A0AAE4L046_PHOVU</name>
<dbReference type="RefSeq" id="WP_271706939.1">
    <property type="nucleotide sequence ID" value="NZ_JAWDET010000006.1"/>
</dbReference>
<sequence>MNERNPKLVASCRSLYEAKLFLKKCDDLGYHWKDGTKYSGNEYWHLYKECTCYNIFEGTFGDIENYIEKGYDIVDCKKFFKKIFLQQFAVDKLQKFEEVLVRKSRHSKWQYGIFEKCDRNNPKYPFMTLVPHHQTWAECIPFDGNENLFDFSV</sequence>
<dbReference type="AlphaFoldDB" id="A0AAE4L046"/>
<proteinExistence type="predicted"/>
<reference evidence="1" key="1">
    <citation type="submission" date="2023-10" db="EMBL/GenBank/DDBJ databases">
        <title>Genome of Potential pathogenic bacteria in Crohn's disease.</title>
        <authorList>
            <person name="Rodriguez-Palacios A."/>
        </authorList>
    </citation>
    <scope>NUCLEOTIDE SEQUENCE</scope>
    <source>
        <strain evidence="1">CavFT-hAR11</strain>
    </source>
</reference>
<evidence type="ECO:0000313" key="2">
    <source>
        <dbReference type="Proteomes" id="UP001181239"/>
    </source>
</evidence>
<dbReference type="EMBL" id="JAWDET010000006">
    <property type="protein sequence ID" value="MDU0241761.1"/>
    <property type="molecule type" value="Genomic_DNA"/>
</dbReference>
<comment type="caution">
    <text evidence="1">The sequence shown here is derived from an EMBL/GenBank/DDBJ whole genome shotgun (WGS) entry which is preliminary data.</text>
</comment>
<organism evidence="1 2">
    <name type="scientific">Phocaeicola vulgatus</name>
    <name type="common">Bacteroides vulgatus</name>
    <dbReference type="NCBI Taxonomy" id="821"/>
    <lineage>
        <taxon>Bacteria</taxon>
        <taxon>Pseudomonadati</taxon>
        <taxon>Bacteroidota</taxon>
        <taxon>Bacteroidia</taxon>
        <taxon>Bacteroidales</taxon>
        <taxon>Bacteroidaceae</taxon>
        <taxon>Phocaeicola</taxon>
    </lineage>
</organism>